<dbReference type="FunCoup" id="D3BBA5">
    <property type="interactions" value="169"/>
</dbReference>
<keyword evidence="1" id="KW-0863">Zinc-finger</keyword>
<organism evidence="4 5">
    <name type="scientific">Heterostelium pallidum (strain ATCC 26659 / Pp 5 / PN500)</name>
    <name type="common">Cellular slime mold</name>
    <name type="synonym">Polysphondylium pallidum</name>
    <dbReference type="NCBI Taxonomy" id="670386"/>
    <lineage>
        <taxon>Eukaryota</taxon>
        <taxon>Amoebozoa</taxon>
        <taxon>Evosea</taxon>
        <taxon>Eumycetozoa</taxon>
        <taxon>Dictyostelia</taxon>
        <taxon>Acytosteliales</taxon>
        <taxon>Acytosteliaceae</taxon>
        <taxon>Heterostelium</taxon>
    </lineage>
</organism>
<proteinExistence type="predicted"/>
<evidence type="ECO:0000256" key="1">
    <source>
        <dbReference type="PROSITE-ProRule" id="PRU00325"/>
    </source>
</evidence>
<feature type="compositionally biased region" description="Acidic residues" evidence="2">
    <location>
        <begin position="121"/>
        <end position="143"/>
    </location>
</feature>
<keyword evidence="1" id="KW-0479">Metal-binding</keyword>
<dbReference type="GeneID" id="31360777"/>
<name>D3BBA5_HETP5</name>
<protein>
    <recommendedName>
        <fullName evidence="3">SWIM-type domain-containing protein</fullName>
    </recommendedName>
</protein>
<dbReference type="GO" id="GO:0008270">
    <property type="term" value="F:zinc ion binding"/>
    <property type="evidence" value="ECO:0007669"/>
    <property type="project" value="UniProtKB-KW"/>
</dbReference>
<dbReference type="AlphaFoldDB" id="D3BBA5"/>
<feature type="domain" description="SWIM-type" evidence="3">
    <location>
        <begin position="47"/>
        <end position="81"/>
    </location>
</feature>
<dbReference type="EMBL" id="ADBJ01000025">
    <property type="protein sequence ID" value="EFA81312.1"/>
    <property type="molecule type" value="Genomic_DNA"/>
</dbReference>
<evidence type="ECO:0000313" key="5">
    <source>
        <dbReference type="Proteomes" id="UP000001396"/>
    </source>
</evidence>
<evidence type="ECO:0000313" key="4">
    <source>
        <dbReference type="EMBL" id="EFA81312.1"/>
    </source>
</evidence>
<dbReference type="OMA" id="YTINIDM"/>
<keyword evidence="5" id="KW-1185">Reference proteome</keyword>
<accession>D3BBA5</accession>
<dbReference type="RefSeq" id="XP_020433430.1">
    <property type="nucleotide sequence ID" value="XM_020576181.1"/>
</dbReference>
<feature type="compositionally biased region" description="Acidic residues" evidence="2">
    <location>
        <begin position="150"/>
        <end position="184"/>
    </location>
</feature>
<dbReference type="Proteomes" id="UP000001396">
    <property type="component" value="Unassembled WGS sequence"/>
</dbReference>
<dbReference type="InterPro" id="IPR007527">
    <property type="entry name" value="Znf_SWIM"/>
</dbReference>
<dbReference type="PROSITE" id="PS50966">
    <property type="entry name" value="ZF_SWIM"/>
    <property type="match status" value="1"/>
</dbReference>
<gene>
    <name evidence="4" type="ORF">PPL_05292</name>
</gene>
<keyword evidence="1" id="KW-0862">Zinc</keyword>
<feature type="region of interest" description="Disordered" evidence="2">
    <location>
        <begin position="115"/>
        <end position="193"/>
    </location>
</feature>
<reference evidence="4 5" key="1">
    <citation type="journal article" date="2011" name="Genome Res.">
        <title>Phylogeny-wide analysis of social amoeba genomes highlights ancient origins for complex intercellular communication.</title>
        <authorList>
            <person name="Heidel A.J."/>
            <person name="Lawal H.M."/>
            <person name="Felder M."/>
            <person name="Schilde C."/>
            <person name="Helps N.R."/>
            <person name="Tunggal B."/>
            <person name="Rivero F."/>
            <person name="John U."/>
            <person name="Schleicher M."/>
            <person name="Eichinger L."/>
            <person name="Platzer M."/>
            <person name="Noegel A.A."/>
            <person name="Schaap P."/>
            <person name="Gloeckner G."/>
        </authorList>
    </citation>
    <scope>NUCLEOTIDE SEQUENCE [LARGE SCALE GENOMIC DNA]</scope>
    <source>
        <strain evidence="5">ATCC 26659 / Pp 5 / PN500</strain>
    </source>
</reference>
<evidence type="ECO:0000256" key="2">
    <source>
        <dbReference type="SAM" id="MobiDB-lite"/>
    </source>
</evidence>
<sequence>MVVTLKDLTLQQCSQLGHGHETYGDPKILKCGFTHVEARILGSLGYYKVTISIRKGRVVTDCTCPMGGGCKHVRETAIEMYYKLRTMNAARLTPKRLYKESLLKKSREELIDLLMDKWSEENDDDDDDDNEDEEEEEDSIEDYEYYHDSNEDDEEEEEDDDDTSNEDDDEEEEDDDDDDEEEEEPHTKKRQRY</sequence>
<comment type="caution">
    <text evidence="4">The sequence shown here is derived from an EMBL/GenBank/DDBJ whole genome shotgun (WGS) entry which is preliminary data.</text>
</comment>
<evidence type="ECO:0000259" key="3">
    <source>
        <dbReference type="PROSITE" id="PS50966"/>
    </source>
</evidence>
<dbReference type="InParanoid" id="D3BBA5"/>